<evidence type="ECO:0000256" key="1">
    <source>
        <dbReference type="SAM" id="MobiDB-lite"/>
    </source>
</evidence>
<protein>
    <submittedName>
        <fullName evidence="2">Uncharacterized protein</fullName>
    </submittedName>
</protein>
<evidence type="ECO:0000313" key="3">
    <source>
        <dbReference type="Proteomes" id="UP000598174"/>
    </source>
</evidence>
<accession>A0A919JEL1</accession>
<gene>
    <name evidence="2" type="ORF">Afe05nite_75960</name>
</gene>
<comment type="caution">
    <text evidence="2">The sequence shown here is derived from an EMBL/GenBank/DDBJ whole genome shotgun (WGS) entry which is preliminary data.</text>
</comment>
<reference evidence="2" key="1">
    <citation type="submission" date="2021-01" db="EMBL/GenBank/DDBJ databases">
        <title>Whole genome shotgun sequence of Actinoplanes ferrugineus NBRC 15555.</title>
        <authorList>
            <person name="Komaki H."/>
            <person name="Tamura T."/>
        </authorList>
    </citation>
    <scope>NUCLEOTIDE SEQUENCE</scope>
    <source>
        <strain evidence="2">NBRC 15555</strain>
    </source>
</reference>
<evidence type="ECO:0000313" key="2">
    <source>
        <dbReference type="EMBL" id="GIE15756.1"/>
    </source>
</evidence>
<proteinExistence type="predicted"/>
<dbReference type="Proteomes" id="UP000598174">
    <property type="component" value="Unassembled WGS sequence"/>
</dbReference>
<dbReference type="AlphaFoldDB" id="A0A919JEL1"/>
<feature type="region of interest" description="Disordered" evidence="1">
    <location>
        <begin position="27"/>
        <end position="50"/>
    </location>
</feature>
<organism evidence="2 3">
    <name type="scientific">Paractinoplanes ferrugineus</name>
    <dbReference type="NCBI Taxonomy" id="113564"/>
    <lineage>
        <taxon>Bacteria</taxon>
        <taxon>Bacillati</taxon>
        <taxon>Actinomycetota</taxon>
        <taxon>Actinomycetes</taxon>
        <taxon>Micromonosporales</taxon>
        <taxon>Micromonosporaceae</taxon>
        <taxon>Paractinoplanes</taxon>
    </lineage>
</organism>
<keyword evidence="3" id="KW-1185">Reference proteome</keyword>
<sequence>MRPGNRPIGLDIGADIDLRSCHASIILSGESDPRGGKADAEDDREKNVPR</sequence>
<name>A0A919JEL1_9ACTN</name>
<feature type="compositionally biased region" description="Basic and acidic residues" evidence="1">
    <location>
        <begin position="31"/>
        <end position="50"/>
    </location>
</feature>
<dbReference type="EMBL" id="BOMM01000071">
    <property type="protein sequence ID" value="GIE15756.1"/>
    <property type="molecule type" value="Genomic_DNA"/>
</dbReference>